<reference evidence="1" key="2">
    <citation type="journal article" date="2015" name="Gigascience">
        <title>Reconstructing a comprehensive transcriptome assembly of a white-pupal translocated strain of the pest fruit fly Bactrocera cucurbitae.</title>
        <authorList>
            <person name="Sim S.B."/>
            <person name="Calla B."/>
            <person name="Hall B."/>
            <person name="DeRego T."/>
            <person name="Geib S.M."/>
        </authorList>
    </citation>
    <scope>NUCLEOTIDE SEQUENCE</scope>
</reference>
<accession>A0A0A1XQ31</accession>
<name>A0A0A1XQ31_ZEUCU</name>
<protein>
    <submittedName>
        <fullName evidence="1">Putative F-box protein R638</fullName>
    </submittedName>
</protein>
<dbReference type="SUPFAM" id="SSF52047">
    <property type="entry name" value="RNI-like"/>
    <property type="match status" value="1"/>
</dbReference>
<dbReference type="EMBL" id="GBXI01001317">
    <property type="protein sequence ID" value="JAD12975.1"/>
    <property type="molecule type" value="Transcribed_RNA"/>
</dbReference>
<evidence type="ECO:0000313" key="1">
    <source>
        <dbReference type="EMBL" id="JAD12975.1"/>
    </source>
</evidence>
<dbReference type="InterPro" id="IPR032675">
    <property type="entry name" value="LRR_dom_sf"/>
</dbReference>
<reference evidence="1" key="1">
    <citation type="submission" date="2014-11" db="EMBL/GenBank/DDBJ databases">
        <authorList>
            <person name="Geib S."/>
        </authorList>
    </citation>
    <scope>NUCLEOTIDE SEQUENCE</scope>
</reference>
<organism evidence="1">
    <name type="scientific">Zeugodacus cucurbitae</name>
    <name type="common">Melon fruit fly</name>
    <name type="synonym">Bactrocera cucurbitae</name>
    <dbReference type="NCBI Taxonomy" id="28588"/>
    <lineage>
        <taxon>Eukaryota</taxon>
        <taxon>Metazoa</taxon>
        <taxon>Ecdysozoa</taxon>
        <taxon>Arthropoda</taxon>
        <taxon>Hexapoda</taxon>
        <taxon>Insecta</taxon>
        <taxon>Pterygota</taxon>
        <taxon>Neoptera</taxon>
        <taxon>Endopterygota</taxon>
        <taxon>Diptera</taxon>
        <taxon>Brachycera</taxon>
        <taxon>Muscomorpha</taxon>
        <taxon>Tephritoidea</taxon>
        <taxon>Tephritidae</taxon>
        <taxon>Zeugodacus</taxon>
        <taxon>Zeugodacus</taxon>
    </lineage>
</organism>
<dbReference type="Gene3D" id="3.80.10.10">
    <property type="entry name" value="Ribonuclease Inhibitor"/>
    <property type="match status" value="1"/>
</dbReference>
<proteinExistence type="predicted"/>
<dbReference type="AlphaFoldDB" id="A0A0A1XQ31"/>
<sequence length="401" mass="46823">MDTLNEDCIVQILQYLSLKDQIAVLLSNESLIDILGSMWKIKYKRQLLLKLKAEMPIEIYELKQFLRVVHPYIENLQLELESKNMISVLNGFKFIKTSNLYITVGSSEMLEHEFVTILHDIFPNVKVLQPNGKFTGAGFAMWKSLEQLTLTSCYIFRFHYLERILQELPLNTLILKSFKMKLPRLAENALQYCRLRVLILSSYELSYFTPQLKNLQHLKELYISDLFSTANLDSLHKKLGEMHHTRHIEGIYTRDITTIFPKIINCRMHTHLRRLILAVDPLAFSDMLIYICLLPTLRVLHFHACYVRSELDFQKLFLVSAHLDEISLEGCIISYGSNPSLNVNEVVENRTKPITLNFYANKLDDENKMAELQITGRSNLFILECEQKLKKRCGYLVYEFG</sequence>
<gene>
    <name evidence="1" type="primary">MIMI_R638_0</name>
    <name evidence="1" type="ORF">g.22255</name>
</gene>